<dbReference type="RefSeq" id="WP_194450694.1">
    <property type="nucleotide sequence ID" value="NZ_CP063849.1"/>
</dbReference>
<name>A0A7S7SKD5_PALFE</name>
<evidence type="ECO:0000259" key="4">
    <source>
        <dbReference type="Pfam" id="PF03781"/>
    </source>
</evidence>
<dbReference type="Pfam" id="PF03781">
    <property type="entry name" value="FGE-sulfatase"/>
    <property type="match status" value="1"/>
</dbReference>
<keyword evidence="6" id="KW-1185">Reference proteome</keyword>
<sequence length="874" mass="96926">MRILLVGLAVVSLLSAAEKWTVDDILLQERASGLELSRDGKVAVYVKSRVDKEKGEAVSHLYLKRLGDLEEVQLTRGNDSESSPRISPDGKRIAFLTSRKPPAAGEAPADAASGGLQVWFLNLAGGEPWSVTKFEKGVRTFEWLDNDTLLIAAPEDPSLYDQKVKERKDTSQVVDDEKHAPPVRLFRFEVKGSKSTRLTTNTDRITSVFASPDGAWAVTLHNRSLAEIYDQKVKPVTFLHDLKSGRSTQLFADGKVLPREFDWTGDSKGFYFSAPYTTHPYLYNASVNLLYYYDVAASKVTKVDVGWENGLSSGVSLTPDGFVALLANGARNRAARFTRTGDTWTRTWIDTENVHAVTVTKDGQQIVYTTSTSGEPAKWMLAKLDGARFVEPRTFLEPNSEWKKKPIAKTELVTWKGAQDEQVEGILYYPHNYTPGKKYPLVVMIHGGPHGHDPYAFNESMGYPHQLYAQRGAFLFKPNYHGSSNYGLKWGESISGGKYNDLEWIDVEKGVDALIARGIIDPDKMGVMGWSNGSIITIELTTRTTRYKVAGAGAGDVNWSSDWGNAVFGDSFEQYYLGKTPMDDPQLYIRKSPLYRMDKVKTPTIIFFGTEDKQVPTEQGWQHYRALQHYGQADVKFILFPGEAHGPRKYVHQRRKVEEELAWFDKYLFGIASDTNEALKPESALAALLKTKSLPRTPETVERGAIAIGRFEVTRGQFQAFENSYQVAPGTEAYPAGGITADQAKAYCAWLSKQTGQNYRLGTEEELGSLLTRSKSENTLDHWAGYTVNADDEARLSSLIEGMAPGSLLRPVGSFTGSGEDPLFDLGGNVAEWVTKKDGSTVALGGSADRPADSKTTTKARPDYIGLRVVRDLK</sequence>
<dbReference type="SUPFAM" id="SSF53474">
    <property type="entry name" value="alpha/beta-Hydrolases"/>
    <property type="match status" value="1"/>
</dbReference>
<evidence type="ECO:0000256" key="1">
    <source>
        <dbReference type="ARBA" id="ARBA00022801"/>
    </source>
</evidence>
<evidence type="ECO:0000313" key="5">
    <source>
        <dbReference type="EMBL" id="QOY89032.1"/>
    </source>
</evidence>
<dbReference type="InterPro" id="IPR011659">
    <property type="entry name" value="WD40"/>
</dbReference>
<dbReference type="Proteomes" id="UP000593892">
    <property type="component" value="Chromosome"/>
</dbReference>
<proteinExistence type="predicted"/>
<dbReference type="SUPFAM" id="SSF82171">
    <property type="entry name" value="DPP6 N-terminal domain-like"/>
    <property type="match status" value="1"/>
</dbReference>
<reference evidence="5 6" key="1">
    <citation type="submission" date="2020-10" db="EMBL/GenBank/DDBJ databases">
        <title>Complete genome sequence of Paludibaculum fermentans P105T, a facultatively anaerobic acidobacterium capable of dissimilatory Fe(III) reduction.</title>
        <authorList>
            <person name="Dedysh S.N."/>
            <person name="Beletsky A.V."/>
            <person name="Kulichevskaya I.S."/>
            <person name="Mardanov A.V."/>
            <person name="Ravin N.V."/>
        </authorList>
    </citation>
    <scope>NUCLEOTIDE SEQUENCE [LARGE SCALE GENOMIC DNA]</scope>
    <source>
        <strain evidence="5 6">P105</strain>
    </source>
</reference>
<keyword evidence="2" id="KW-0645">Protease</keyword>
<organism evidence="5 6">
    <name type="scientific">Paludibaculum fermentans</name>
    <dbReference type="NCBI Taxonomy" id="1473598"/>
    <lineage>
        <taxon>Bacteria</taxon>
        <taxon>Pseudomonadati</taxon>
        <taxon>Acidobacteriota</taxon>
        <taxon>Terriglobia</taxon>
        <taxon>Bryobacterales</taxon>
        <taxon>Bryobacteraceae</taxon>
        <taxon>Paludibaculum</taxon>
    </lineage>
</organism>
<dbReference type="Pfam" id="PF00326">
    <property type="entry name" value="Peptidase_S9"/>
    <property type="match status" value="1"/>
</dbReference>
<dbReference type="Gene3D" id="2.120.10.30">
    <property type="entry name" value="TolB, C-terminal domain"/>
    <property type="match status" value="2"/>
</dbReference>
<dbReference type="GO" id="GO:0004252">
    <property type="term" value="F:serine-type endopeptidase activity"/>
    <property type="evidence" value="ECO:0007669"/>
    <property type="project" value="TreeGrafter"/>
</dbReference>
<dbReference type="SUPFAM" id="SSF56436">
    <property type="entry name" value="C-type lectin-like"/>
    <property type="match status" value="1"/>
</dbReference>
<dbReference type="AlphaFoldDB" id="A0A7S7SKD5"/>
<feature type="domain" description="Sulfatase-modifying factor enzyme-like" evidence="4">
    <location>
        <begin position="704"/>
        <end position="840"/>
    </location>
</feature>
<dbReference type="Pfam" id="PF07676">
    <property type="entry name" value="PD40"/>
    <property type="match status" value="1"/>
</dbReference>
<dbReference type="Gene3D" id="3.90.1580.10">
    <property type="entry name" value="paralog of FGE (formylglycine-generating enzyme)"/>
    <property type="match status" value="1"/>
</dbReference>
<dbReference type="Gene3D" id="3.40.50.1820">
    <property type="entry name" value="alpha/beta hydrolase"/>
    <property type="match status" value="1"/>
</dbReference>
<dbReference type="KEGG" id="pfer:IRI77_03475"/>
<dbReference type="InterPro" id="IPR011042">
    <property type="entry name" value="6-blade_b-propeller_TolB-like"/>
</dbReference>
<dbReference type="PANTHER" id="PTHR42776:SF27">
    <property type="entry name" value="DIPEPTIDYL PEPTIDASE FAMILY MEMBER 6"/>
    <property type="match status" value="1"/>
</dbReference>
<dbReference type="EMBL" id="CP063849">
    <property type="protein sequence ID" value="QOY89032.1"/>
    <property type="molecule type" value="Genomic_DNA"/>
</dbReference>
<evidence type="ECO:0000259" key="3">
    <source>
        <dbReference type="Pfam" id="PF00326"/>
    </source>
</evidence>
<dbReference type="PANTHER" id="PTHR42776">
    <property type="entry name" value="SERINE PEPTIDASE S9 FAMILY MEMBER"/>
    <property type="match status" value="1"/>
</dbReference>
<feature type="domain" description="Peptidase S9 prolyl oligopeptidase catalytic" evidence="3">
    <location>
        <begin position="466"/>
        <end position="668"/>
    </location>
</feature>
<evidence type="ECO:0000313" key="6">
    <source>
        <dbReference type="Proteomes" id="UP000593892"/>
    </source>
</evidence>
<dbReference type="InterPro" id="IPR029058">
    <property type="entry name" value="AB_hydrolase_fold"/>
</dbReference>
<evidence type="ECO:0000256" key="2">
    <source>
        <dbReference type="ARBA" id="ARBA00022825"/>
    </source>
</evidence>
<dbReference type="InterPro" id="IPR042095">
    <property type="entry name" value="SUMF_sf"/>
</dbReference>
<dbReference type="GO" id="GO:0006508">
    <property type="term" value="P:proteolysis"/>
    <property type="evidence" value="ECO:0007669"/>
    <property type="project" value="InterPro"/>
</dbReference>
<keyword evidence="1" id="KW-0378">Hydrolase</keyword>
<dbReference type="InterPro" id="IPR016187">
    <property type="entry name" value="CTDL_fold"/>
</dbReference>
<dbReference type="InterPro" id="IPR001375">
    <property type="entry name" value="Peptidase_S9_cat"/>
</dbReference>
<accession>A0A7S7SKD5</accession>
<protein>
    <submittedName>
        <fullName evidence="5">Prolyl oligopeptidase family serine peptidase</fullName>
    </submittedName>
</protein>
<keyword evidence="2" id="KW-0720">Serine protease</keyword>
<dbReference type="InterPro" id="IPR005532">
    <property type="entry name" value="SUMF_dom"/>
</dbReference>
<gene>
    <name evidence="5" type="ORF">IRI77_03475</name>
</gene>